<dbReference type="GeneID" id="111138019"/>
<name>A0A8B8EZP8_CRAVI</name>
<evidence type="ECO:0000259" key="8">
    <source>
        <dbReference type="PROSITE" id="PS50268"/>
    </source>
</evidence>
<dbReference type="GO" id="GO:0005509">
    <property type="term" value="F:calcium ion binding"/>
    <property type="evidence" value="ECO:0007669"/>
    <property type="project" value="UniProtKB-UniRule"/>
</dbReference>
<keyword evidence="7" id="KW-0812">Transmembrane</keyword>
<dbReference type="AlphaFoldDB" id="A0A8B8EZP8"/>
<evidence type="ECO:0000313" key="9">
    <source>
        <dbReference type="Proteomes" id="UP000694844"/>
    </source>
</evidence>
<proteinExistence type="predicted"/>
<protein>
    <submittedName>
        <fullName evidence="10">Protocadherin-like wing polarity protein stan</fullName>
    </submittedName>
</protein>
<dbReference type="GO" id="GO:0016342">
    <property type="term" value="C:catenin complex"/>
    <property type="evidence" value="ECO:0007669"/>
    <property type="project" value="TreeGrafter"/>
</dbReference>
<accession>A0A8B8EZP8</accession>
<dbReference type="GO" id="GO:0016477">
    <property type="term" value="P:cell migration"/>
    <property type="evidence" value="ECO:0007669"/>
    <property type="project" value="TreeGrafter"/>
</dbReference>
<keyword evidence="7" id="KW-1133">Transmembrane helix</keyword>
<dbReference type="InterPro" id="IPR015919">
    <property type="entry name" value="Cadherin-like_sf"/>
</dbReference>
<keyword evidence="3 5" id="KW-0106">Calcium</keyword>
<evidence type="ECO:0000313" key="10">
    <source>
        <dbReference type="RefSeq" id="XP_022345479.1"/>
    </source>
</evidence>
<dbReference type="Pfam" id="PF00028">
    <property type="entry name" value="Cadherin"/>
    <property type="match status" value="1"/>
</dbReference>
<keyword evidence="4 7" id="KW-0472">Membrane</keyword>
<gene>
    <name evidence="10" type="primary">LOC111138019</name>
</gene>
<dbReference type="InterPro" id="IPR002126">
    <property type="entry name" value="Cadherin-like_dom"/>
</dbReference>
<feature type="domain" description="Cadherin" evidence="8">
    <location>
        <begin position="499"/>
        <end position="605"/>
    </location>
</feature>
<dbReference type="KEGG" id="cvn:111138019"/>
<sequence>MQQLFSHNRSDQSGCTVLCCHGESRQICATTDRDGERNPDDKDNAVDSTPDLGILLDATDNEYQIKCCGFVDAWEFYAKSNTGTVDLQVWRPLGGGSYQLVGQNSYTVTNTNREIRYSIPVSERIPVRDGDFIGFYTAGNPIVSYKREGDSSDGWTSSTAIGSSTAGDTFDWGSGTSFTESREYGINVQLDPGNKPAFSNLDASVSFKDDTALNSLLYTVTATDADTSDVITVTMTTSTTAFSFDATTGELRNTAQLSSGSTTLSFQVVDACGRSSTNSLTIVVQNIPPVINNLPATSDLSEDHTTEQLLYTLNVTDSSAFDTVTCSVSSVSPTTDNFFARLIPGSTTTYGLYVKALPSLDYDTVRQYDVTARCTDGKDPVTGMYTVYISRNNPPVFVNLQGTTRIPSVSTTTGNIIFTVTSTDSDSSQLYYNMTVVPPGGPFTIHNSGEVLVTSDLSSHTVPGYDLYIYVSDGNTLVGPRTLTVIIEGINSLPVISNLPLSTPVTIQENSALSTSVFQVAVTDVDVGQTHTYQLYCSPSIGSTLFFINSSNGLISTSPTQNINYESLSGTSTSFQLTVTVSDGYDTSTATLTVSIADQNEAPQFGKALYAISGSEGAAGTTVGDPAFDVTDPDVGDSKTYSVDCASFNINPVTGVVTLSQNYDLDVSGTPTSVTCTVTVSDGDLTDTASLAITLSDVNDHIPVFGSSAYTFFASPWTSVGTVIGQITATDGDLGSFGNISYTLDQLSLGNEYFGVTTSGSVYIKASLAEFSSGVTLGLTATARDLGGLEDTASLSVVIPQSTTAAPTTTTDRHVTFWEDPRNIAWVTAASGLLCGLLLYCSYLIVRFGYFPCTKTVNKLSVSKVSASRLPRQVNSNRIEVRHKKKMFEKPPQPWELSVARYHETYPYGWKP</sequence>
<evidence type="ECO:0000256" key="4">
    <source>
        <dbReference type="ARBA" id="ARBA00023136"/>
    </source>
</evidence>
<dbReference type="GO" id="GO:0045296">
    <property type="term" value="F:cadherin binding"/>
    <property type="evidence" value="ECO:0007669"/>
    <property type="project" value="TreeGrafter"/>
</dbReference>
<dbReference type="PROSITE" id="PS00232">
    <property type="entry name" value="CADHERIN_1"/>
    <property type="match status" value="1"/>
</dbReference>
<dbReference type="GO" id="GO:0007156">
    <property type="term" value="P:homophilic cell adhesion via plasma membrane adhesion molecules"/>
    <property type="evidence" value="ECO:0007669"/>
    <property type="project" value="InterPro"/>
</dbReference>
<reference evidence="10" key="1">
    <citation type="submission" date="2025-08" db="UniProtKB">
        <authorList>
            <consortium name="RefSeq"/>
        </authorList>
    </citation>
    <scope>IDENTIFICATION</scope>
    <source>
        <tissue evidence="10">Whole sample</tissue>
    </source>
</reference>
<keyword evidence="2" id="KW-0677">Repeat</keyword>
<dbReference type="InterPro" id="IPR020894">
    <property type="entry name" value="Cadherin_CS"/>
</dbReference>
<evidence type="ECO:0000256" key="2">
    <source>
        <dbReference type="ARBA" id="ARBA00022737"/>
    </source>
</evidence>
<organism evidence="9 10">
    <name type="scientific">Crassostrea virginica</name>
    <name type="common">Eastern oyster</name>
    <dbReference type="NCBI Taxonomy" id="6565"/>
    <lineage>
        <taxon>Eukaryota</taxon>
        <taxon>Metazoa</taxon>
        <taxon>Spiralia</taxon>
        <taxon>Lophotrochozoa</taxon>
        <taxon>Mollusca</taxon>
        <taxon>Bivalvia</taxon>
        <taxon>Autobranchia</taxon>
        <taxon>Pteriomorphia</taxon>
        <taxon>Ostreida</taxon>
        <taxon>Ostreoidea</taxon>
        <taxon>Ostreidae</taxon>
        <taxon>Crassostrea</taxon>
    </lineage>
</organism>
<dbReference type="SMART" id="SM00112">
    <property type="entry name" value="CA"/>
    <property type="match status" value="5"/>
</dbReference>
<dbReference type="RefSeq" id="XP_022345479.1">
    <property type="nucleotide sequence ID" value="XM_022489771.1"/>
</dbReference>
<dbReference type="PANTHER" id="PTHR24027:SF442">
    <property type="entry name" value="PROTOCADHERIN-15 ISOFORM X1"/>
    <property type="match status" value="1"/>
</dbReference>
<evidence type="ECO:0000256" key="3">
    <source>
        <dbReference type="ARBA" id="ARBA00022837"/>
    </source>
</evidence>
<feature type="compositionally biased region" description="Basic and acidic residues" evidence="6">
    <location>
        <begin position="31"/>
        <end position="45"/>
    </location>
</feature>
<dbReference type="Proteomes" id="UP000694844">
    <property type="component" value="Chromosome 5"/>
</dbReference>
<dbReference type="PANTHER" id="PTHR24027">
    <property type="entry name" value="CADHERIN-23"/>
    <property type="match status" value="1"/>
</dbReference>
<keyword evidence="9" id="KW-1185">Reference proteome</keyword>
<comment type="subcellular location">
    <subcellularLocation>
        <location evidence="1">Membrane</location>
    </subcellularLocation>
</comment>
<dbReference type="OrthoDB" id="6086648at2759"/>
<feature type="domain" description="Cadherin" evidence="8">
    <location>
        <begin position="414"/>
        <end position="496"/>
    </location>
</feature>
<dbReference type="CDD" id="cd11304">
    <property type="entry name" value="Cadherin_repeat"/>
    <property type="match status" value="5"/>
</dbReference>
<feature type="transmembrane region" description="Helical" evidence="7">
    <location>
        <begin position="824"/>
        <end position="846"/>
    </location>
</feature>
<evidence type="ECO:0000256" key="1">
    <source>
        <dbReference type="ARBA" id="ARBA00004370"/>
    </source>
</evidence>
<dbReference type="InterPro" id="IPR039808">
    <property type="entry name" value="Cadherin"/>
</dbReference>
<evidence type="ECO:0000256" key="7">
    <source>
        <dbReference type="SAM" id="Phobius"/>
    </source>
</evidence>
<dbReference type="Gene3D" id="2.60.40.60">
    <property type="entry name" value="Cadherins"/>
    <property type="match status" value="6"/>
</dbReference>
<feature type="region of interest" description="Disordered" evidence="6">
    <location>
        <begin position="31"/>
        <end position="50"/>
    </location>
</feature>
<dbReference type="PROSITE" id="PS50268">
    <property type="entry name" value="CADHERIN_2"/>
    <property type="match status" value="4"/>
</dbReference>
<dbReference type="GO" id="GO:0008013">
    <property type="term" value="F:beta-catenin binding"/>
    <property type="evidence" value="ECO:0007669"/>
    <property type="project" value="TreeGrafter"/>
</dbReference>
<evidence type="ECO:0000256" key="6">
    <source>
        <dbReference type="SAM" id="MobiDB-lite"/>
    </source>
</evidence>
<feature type="domain" description="Cadherin" evidence="8">
    <location>
        <begin position="628"/>
        <end position="705"/>
    </location>
</feature>
<evidence type="ECO:0000256" key="5">
    <source>
        <dbReference type="PROSITE-ProRule" id="PRU00043"/>
    </source>
</evidence>
<dbReference type="PRINTS" id="PR00205">
    <property type="entry name" value="CADHERIN"/>
</dbReference>
<feature type="domain" description="Cadherin" evidence="8">
    <location>
        <begin position="706"/>
        <end position="809"/>
    </location>
</feature>
<dbReference type="SUPFAM" id="SSF49313">
    <property type="entry name" value="Cadherin-like"/>
    <property type="match status" value="5"/>
</dbReference>